<reference evidence="6 7" key="1">
    <citation type="submission" date="2018-08" db="EMBL/GenBank/DDBJ databases">
        <title>A genome reference for cultivated species of the human gut microbiota.</title>
        <authorList>
            <person name="Zou Y."/>
            <person name="Xue W."/>
            <person name="Luo G."/>
        </authorList>
    </citation>
    <scope>NUCLEOTIDE SEQUENCE [LARGE SCALE GENOMIC DNA]</scope>
    <source>
        <strain evidence="6 7">AM07-24</strain>
    </source>
</reference>
<dbReference type="SUPFAM" id="SSF53850">
    <property type="entry name" value="Periplasmic binding protein-like II"/>
    <property type="match status" value="1"/>
</dbReference>
<dbReference type="InterPro" id="IPR005119">
    <property type="entry name" value="LysR_subst-bd"/>
</dbReference>
<dbReference type="AlphaFoldDB" id="A0A415E8E1"/>
<dbReference type="PANTHER" id="PTHR30419">
    <property type="entry name" value="HTH-TYPE TRANSCRIPTIONAL REGULATOR YBHD"/>
    <property type="match status" value="1"/>
</dbReference>
<evidence type="ECO:0000313" key="6">
    <source>
        <dbReference type="EMBL" id="RHJ90009.1"/>
    </source>
</evidence>
<comment type="similarity">
    <text evidence="1">Belongs to the LysR transcriptional regulatory family.</text>
</comment>
<dbReference type="InterPro" id="IPR036388">
    <property type="entry name" value="WH-like_DNA-bd_sf"/>
</dbReference>
<evidence type="ECO:0000256" key="4">
    <source>
        <dbReference type="ARBA" id="ARBA00023163"/>
    </source>
</evidence>
<dbReference type="InterPro" id="IPR036390">
    <property type="entry name" value="WH_DNA-bd_sf"/>
</dbReference>
<accession>A0A415E8E1</accession>
<protein>
    <submittedName>
        <fullName evidence="6">LysR family transcriptional regulator</fullName>
    </submittedName>
</protein>
<dbReference type="Gene3D" id="1.10.10.10">
    <property type="entry name" value="Winged helix-like DNA-binding domain superfamily/Winged helix DNA-binding domain"/>
    <property type="match status" value="1"/>
</dbReference>
<dbReference type="CDD" id="cd05466">
    <property type="entry name" value="PBP2_LTTR_substrate"/>
    <property type="match status" value="1"/>
</dbReference>
<evidence type="ECO:0000256" key="2">
    <source>
        <dbReference type="ARBA" id="ARBA00023015"/>
    </source>
</evidence>
<evidence type="ECO:0000259" key="5">
    <source>
        <dbReference type="PROSITE" id="PS50931"/>
    </source>
</evidence>
<evidence type="ECO:0000313" key="7">
    <source>
        <dbReference type="Proteomes" id="UP000284841"/>
    </source>
</evidence>
<dbReference type="STRING" id="1776384.GCA_900086585_03402"/>
<dbReference type="GO" id="GO:0003700">
    <property type="term" value="F:DNA-binding transcription factor activity"/>
    <property type="evidence" value="ECO:0007669"/>
    <property type="project" value="InterPro"/>
</dbReference>
<dbReference type="RefSeq" id="WP_067541142.1">
    <property type="nucleotide sequence ID" value="NZ_AP025567.1"/>
</dbReference>
<gene>
    <name evidence="6" type="ORF">DW099_05515</name>
</gene>
<keyword evidence="2" id="KW-0805">Transcription regulation</keyword>
<dbReference type="Proteomes" id="UP000284841">
    <property type="component" value="Unassembled WGS sequence"/>
</dbReference>
<dbReference type="Pfam" id="PF00126">
    <property type="entry name" value="HTH_1"/>
    <property type="match status" value="1"/>
</dbReference>
<dbReference type="PROSITE" id="PS50931">
    <property type="entry name" value="HTH_LYSR"/>
    <property type="match status" value="1"/>
</dbReference>
<dbReference type="OrthoDB" id="63123at2"/>
<comment type="caution">
    <text evidence="6">The sequence shown here is derived from an EMBL/GenBank/DDBJ whole genome shotgun (WGS) entry which is preliminary data.</text>
</comment>
<name>A0A415E8E1_9FIRM</name>
<feature type="domain" description="HTH lysR-type" evidence="5">
    <location>
        <begin position="1"/>
        <end position="58"/>
    </location>
</feature>
<keyword evidence="3" id="KW-0238">DNA-binding</keyword>
<dbReference type="Gene3D" id="3.40.190.10">
    <property type="entry name" value="Periplasmic binding protein-like II"/>
    <property type="match status" value="2"/>
</dbReference>
<proteinExistence type="inferred from homology"/>
<keyword evidence="7" id="KW-1185">Reference proteome</keyword>
<dbReference type="GeneID" id="83005700"/>
<sequence length="289" mass="32461">MERINAEVFVTVSKLGSYRKAAEKLGYTTAGISYIVGNMEEQAGFRLFIREYGGVRLTPEGEALLPFMQKLFDYEQTVNEQIDRMKGLATGYIRLISFNTVIVCWLPSILRGFKEKYPGIKIELTSCEGPAKGIRMIQENDADCGFLATDTADDIELFKLREEPDVAVVAENHPMADKAVFPVAEMENYPFIGYPEVEAPYVYKMARELGIKFNQVMTVDNDYGNLSMISQNLGFGIYPRMIAENCRFPVKAIPIDHGSYTPISLGVRSYENGSLAAQAFVDYVLGLEW</sequence>
<dbReference type="GO" id="GO:0003677">
    <property type="term" value="F:DNA binding"/>
    <property type="evidence" value="ECO:0007669"/>
    <property type="project" value="UniProtKB-KW"/>
</dbReference>
<dbReference type="InterPro" id="IPR000847">
    <property type="entry name" value="LysR_HTH_N"/>
</dbReference>
<dbReference type="GO" id="GO:0005829">
    <property type="term" value="C:cytosol"/>
    <property type="evidence" value="ECO:0007669"/>
    <property type="project" value="TreeGrafter"/>
</dbReference>
<organism evidence="6 7">
    <name type="scientific">Emergencia timonensis</name>
    <dbReference type="NCBI Taxonomy" id="1776384"/>
    <lineage>
        <taxon>Bacteria</taxon>
        <taxon>Bacillati</taxon>
        <taxon>Bacillota</taxon>
        <taxon>Clostridia</taxon>
        <taxon>Peptostreptococcales</taxon>
        <taxon>Anaerovoracaceae</taxon>
        <taxon>Emergencia</taxon>
    </lineage>
</organism>
<evidence type="ECO:0000256" key="3">
    <source>
        <dbReference type="ARBA" id="ARBA00023125"/>
    </source>
</evidence>
<evidence type="ECO:0000256" key="1">
    <source>
        <dbReference type="ARBA" id="ARBA00009437"/>
    </source>
</evidence>
<dbReference type="SUPFAM" id="SSF46785">
    <property type="entry name" value="Winged helix' DNA-binding domain"/>
    <property type="match status" value="1"/>
</dbReference>
<dbReference type="InterPro" id="IPR050950">
    <property type="entry name" value="HTH-type_LysR_regulators"/>
</dbReference>
<dbReference type="EMBL" id="QRMS01000001">
    <property type="protein sequence ID" value="RHJ90009.1"/>
    <property type="molecule type" value="Genomic_DNA"/>
</dbReference>
<keyword evidence="4" id="KW-0804">Transcription</keyword>
<dbReference type="Pfam" id="PF03466">
    <property type="entry name" value="LysR_substrate"/>
    <property type="match status" value="1"/>
</dbReference>